<organism evidence="3">
    <name type="scientific">Streptomyces hygroscopicus</name>
    <dbReference type="NCBI Taxonomy" id="1912"/>
    <lineage>
        <taxon>Bacteria</taxon>
        <taxon>Bacillati</taxon>
        <taxon>Actinomycetota</taxon>
        <taxon>Actinomycetes</taxon>
        <taxon>Kitasatosporales</taxon>
        <taxon>Streptomycetaceae</taxon>
        <taxon>Streptomyces</taxon>
        <taxon>Streptomyces violaceusniger group</taxon>
    </lineage>
</organism>
<sequence>MNRAEQVTRSPDEPGVMTRITARRRNSAAGRPDSSTGTAGSAEAVRSDWKFPHMAQPRPSARRTPGAFLSRALPPPALCGFLLLLVMVFAASYAVGAGAGPVAPGMHGSSTTDGGSGDGHGGGGMDMGGMDTDQGSGR</sequence>
<reference evidence="3" key="1">
    <citation type="journal article" date="2005" name="Appl. Environ. Microbiol.">
        <title>Insights into the biosynthesis of the benzoquinone ansamycins geldanamycin and herbimycin, obtained by gene sequencing and disruption.</title>
        <authorList>
            <person name="Rascher A."/>
            <person name="Hu Z."/>
            <person name="Buchanan G.O."/>
            <person name="Reid R."/>
            <person name="Hutchinson C.R."/>
        </authorList>
    </citation>
    <scope>NUCLEOTIDE SEQUENCE</scope>
    <source>
        <strain evidence="3">AM 3672</strain>
    </source>
</reference>
<feature type="compositionally biased region" description="Gly residues" evidence="1">
    <location>
        <begin position="114"/>
        <end position="127"/>
    </location>
</feature>
<accession>Q49BF6</accession>
<dbReference type="AlphaFoldDB" id="Q49BF6"/>
<feature type="region of interest" description="Disordered" evidence="1">
    <location>
        <begin position="100"/>
        <end position="138"/>
    </location>
</feature>
<evidence type="ECO:0000313" key="3">
    <source>
        <dbReference type="EMBL" id="AAY28210.1"/>
    </source>
</evidence>
<evidence type="ECO:0000256" key="1">
    <source>
        <dbReference type="SAM" id="MobiDB-lite"/>
    </source>
</evidence>
<keyword evidence="2" id="KW-0472">Membrane</keyword>
<feature type="transmembrane region" description="Helical" evidence="2">
    <location>
        <begin position="77"/>
        <end position="96"/>
    </location>
</feature>
<keyword evidence="2" id="KW-1133">Transmembrane helix</keyword>
<feature type="compositionally biased region" description="Low complexity" evidence="1">
    <location>
        <begin position="100"/>
        <end position="113"/>
    </location>
</feature>
<evidence type="ECO:0000256" key="2">
    <source>
        <dbReference type="SAM" id="Phobius"/>
    </source>
</evidence>
<feature type="compositionally biased region" description="Low complexity" evidence="1">
    <location>
        <begin position="128"/>
        <end position="138"/>
    </location>
</feature>
<name>Q49BF6_STRHY</name>
<proteinExistence type="predicted"/>
<keyword evidence="2" id="KW-0812">Transmembrane</keyword>
<dbReference type="EMBL" id="AY947889">
    <property type="protein sequence ID" value="AAY28210.1"/>
    <property type="molecule type" value="Genomic_DNA"/>
</dbReference>
<feature type="region of interest" description="Disordered" evidence="1">
    <location>
        <begin position="1"/>
        <end position="65"/>
    </location>
</feature>
<protein>
    <submittedName>
        <fullName evidence="3">Uncharacterized protein</fullName>
    </submittedName>
</protein>